<dbReference type="GO" id="GO:0005886">
    <property type="term" value="C:plasma membrane"/>
    <property type="evidence" value="ECO:0007669"/>
    <property type="project" value="TreeGrafter"/>
</dbReference>
<dbReference type="PANTHER" id="PTHR31415">
    <property type="entry name" value="OS05G0367900 PROTEIN"/>
    <property type="match status" value="1"/>
</dbReference>
<sequence>MAMARAGGGGTCCSCLCAFLVCIGVAVLIYWATYQPHRIRAAVESAELSNLTVVVRNGTADGGGSGGVVYYRLAVNVTMYNPSGRAGVHYDAIRPRLLLLAGGASLGAANATVPGVFHQPRMSTTVVAIDFDRSGGGGVAVAGDVAAELDKEIKGSGGGGEVGFEMVINARVRYKLGFIPIRARPKVRCPVRIPVKAERRRGGGGGVTGFLRSGDRCTVKY</sequence>
<dbReference type="HOGENOM" id="CLU_051752_2_0_1"/>
<dbReference type="GO" id="GO:0098542">
    <property type="term" value="P:defense response to other organism"/>
    <property type="evidence" value="ECO:0007669"/>
    <property type="project" value="InterPro"/>
</dbReference>
<name>I1R491_ORYGL</name>
<dbReference type="EnsemblPlants" id="ORGLA12G0034700.1">
    <property type="protein sequence ID" value="ORGLA12G0034700.1"/>
    <property type="gene ID" value="ORGLA12G0034700"/>
</dbReference>
<evidence type="ECO:0000313" key="5">
    <source>
        <dbReference type="Proteomes" id="UP000007306"/>
    </source>
</evidence>
<evidence type="ECO:0000256" key="1">
    <source>
        <dbReference type="ARBA" id="ARBA00004370"/>
    </source>
</evidence>
<dbReference type="OMA" id="RCTVRIP"/>
<keyword evidence="3" id="KW-1133">Transmembrane helix</keyword>
<feature type="transmembrane region" description="Helical" evidence="3">
    <location>
        <begin position="12"/>
        <end position="32"/>
    </location>
</feature>
<accession>I1R491</accession>
<keyword evidence="2 3" id="KW-0472">Membrane</keyword>
<evidence type="ECO:0000256" key="3">
    <source>
        <dbReference type="SAM" id="Phobius"/>
    </source>
</evidence>
<reference evidence="4 5" key="2">
    <citation type="submission" date="2018-04" db="EMBL/GenBank/DDBJ databases">
        <title>OglaRS2 (Oryza glaberrima Reference Sequence Version 2).</title>
        <authorList>
            <person name="Zhang J."/>
            <person name="Kudrna D."/>
            <person name="Lee S."/>
            <person name="Talag J."/>
            <person name="Rajasekar S."/>
            <person name="Wing R.A."/>
        </authorList>
    </citation>
    <scope>NUCLEOTIDE SEQUENCE [LARGE SCALE GENOMIC DNA]</scope>
    <source>
        <strain evidence="4 5">cv. IRGC 96717</strain>
    </source>
</reference>
<protein>
    <submittedName>
        <fullName evidence="4">Uncharacterized protein</fullName>
    </submittedName>
</protein>
<dbReference type="GO" id="GO:0009506">
    <property type="term" value="C:plasmodesma"/>
    <property type="evidence" value="ECO:0007669"/>
    <property type="project" value="TreeGrafter"/>
</dbReference>
<comment type="subcellular location">
    <subcellularLocation>
        <location evidence="1">Membrane</location>
    </subcellularLocation>
</comment>
<keyword evidence="3" id="KW-0812">Transmembrane</keyword>
<dbReference type="Gramene" id="ORGLA12G0034700.1">
    <property type="protein sequence ID" value="ORGLA12G0034700.1"/>
    <property type="gene ID" value="ORGLA12G0034700"/>
</dbReference>
<dbReference type="PANTHER" id="PTHR31415:SF16">
    <property type="entry name" value="HARPIN-INDUCED PROTEIN 1 CONTAINING PROTEIN"/>
    <property type="match status" value="1"/>
</dbReference>
<proteinExistence type="predicted"/>
<evidence type="ECO:0000256" key="2">
    <source>
        <dbReference type="ARBA" id="ARBA00023136"/>
    </source>
</evidence>
<keyword evidence="5" id="KW-1185">Reference proteome</keyword>
<dbReference type="STRING" id="4538.I1R491"/>
<dbReference type="AlphaFoldDB" id="I1R491"/>
<dbReference type="InterPro" id="IPR044839">
    <property type="entry name" value="NDR1-like"/>
</dbReference>
<dbReference type="eggNOG" id="ENOG502R5U2">
    <property type="taxonomic scope" value="Eukaryota"/>
</dbReference>
<reference evidence="4" key="1">
    <citation type="submission" date="2015-06" db="UniProtKB">
        <authorList>
            <consortium name="EnsemblPlants"/>
        </authorList>
    </citation>
    <scope>IDENTIFICATION</scope>
</reference>
<evidence type="ECO:0000313" key="4">
    <source>
        <dbReference type="EnsemblPlants" id="ORGLA12G0034700.1"/>
    </source>
</evidence>
<dbReference type="Proteomes" id="UP000007306">
    <property type="component" value="Chromosome 12"/>
</dbReference>
<organism evidence="4 5">
    <name type="scientific">Oryza glaberrima</name>
    <name type="common">African rice</name>
    <dbReference type="NCBI Taxonomy" id="4538"/>
    <lineage>
        <taxon>Eukaryota</taxon>
        <taxon>Viridiplantae</taxon>
        <taxon>Streptophyta</taxon>
        <taxon>Embryophyta</taxon>
        <taxon>Tracheophyta</taxon>
        <taxon>Spermatophyta</taxon>
        <taxon>Magnoliopsida</taxon>
        <taxon>Liliopsida</taxon>
        <taxon>Poales</taxon>
        <taxon>Poaceae</taxon>
        <taxon>BOP clade</taxon>
        <taxon>Oryzoideae</taxon>
        <taxon>Oryzeae</taxon>
        <taxon>Oryzinae</taxon>
        <taxon>Oryza</taxon>
    </lineage>
</organism>